<organism evidence="2 3">
    <name type="scientific">Wolfiporia cocos (strain MD-104)</name>
    <name type="common">Brown rot fungus</name>
    <dbReference type="NCBI Taxonomy" id="742152"/>
    <lineage>
        <taxon>Eukaryota</taxon>
        <taxon>Fungi</taxon>
        <taxon>Dikarya</taxon>
        <taxon>Basidiomycota</taxon>
        <taxon>Agaricomycotina</taxon>
        <taxon>Agaricomycetes</taxon>
        <taxon>Polyporales</taxon>
        <taxon>Phaeolaceae</taxon>
        <taxon>Wolfiporia</taxon>
    </lineage>
</organism>
<dbReference type="AlphaFoldDB" id="A0A2H3JE94"/>
<evidence type="ECO:0000313" key="3">
    <source>
        <dbReference type="Proteomes" id="UP000218811"/>
    </source>
</evidence>
<dbReference type="OrthoDB" id="2768905at2759"/>
<feature type="region of interest" description="Disordered" evidence="1">
    <location>
        <begin position="127"/>
        <end position="147"/>
    </location>
</feature>
<accession>A0A2H3JE94</accession>
<feature type="compositionally biased region" description="Polar residues" evidence="1">
    <location>
        <begin position="127"/>
        <end position="136"/>
    </location>
</feature>
<gene>
    <name evidence="2" type="ORF">WOLCODRAFT_16575</name>
</gene>
<evidence type="ECO:0000313" key="2">
    <source>
        <dbReference type="EMBL" id="PCH40526.1"/>
    </source>
</evidence>
<dbReference type="Proteomes" id="UP000218811">
    <property type="component" value="Unassembled WGS sequence"/>
</dbReference>
<sequence length="199" mass="22946">MDSITYSYLAREELQQLIMEHIEDPDLSQLAVQATANALYITGQVSRAYTDHALLLHCGCIDAHLMFYYWEYNKLRNFTHRMFQQLQDLEQCPTASLPDTTKLQSEIDQLKVELVALKSASPLGNQAPTGTVSLSPHPTPSPVFSGDEKSTNIEEWLFKVKVYHFHMKYTTDRERILDTLTKIMGTAFKYFKDLQDKYN</sequence>
<dbReference type="EMBL" id="KB468053">
    <property type="protein sequence ID" value="PCH40526.1"/>
    <property type="molecule type" value="Genomic_DNA"/>
</dbReference>
<proteinExistence type="predicted"/>
<reference evidence="2 3" key="1">
    <citation type="journal article" date="2012" name="Science">
        <title>The Paleozoic origin of enzymatic lignin decomposition reconstructed from 31 fungal genomes.</title>
        <authorList>
            <person name="Floudas D."/>
            <person name="Binder M."/>
            <person name="Riley R."/>
            <person name="Barry K."/>
            <person name="Blanchette R.A."/>
            <person name="Henrissat B."/>
            <person name="Martinez A.T."/>
            <person name="Otillar R."/>
            <person name="Spatafora J.W."/>
            <person name="Yadav J.S."/>
            <person name="Aerts A."/>
            <person name="Benoit I."/>
            <person name="Boyd A."/>
            <person name="Carlson A."/>
            <person name="Copeland A."/>
            <person name="Coutinho P.M."/>
            <person name="de Vries R.P."/>
            <person name="Ferreira P."/>
            <person name="Findley K."/>
            <person name="Foster B."/>
            <person name="Gaskell J."/>
            <person name="Glotzer D."/>
            <person name="Gorecki P."/>
            <person name="Heitman J."/>
            <person name="Hesse C."/>
            <person name="Hori C."/>
            <person name="Igarashi K."/>
            <person name="Jurgens J.A."/>
            <person name="Kallen N."/>
            <person name="Kersten P."/>
            <person name="Kohler A."/>
            <person name="Kuees U."/>
            <person name="Kumar T.K.A."/>
            <person name="Kuo A."/>
            <person name="LaButti K."/>
            <person name="Larrondo L.F."/>
            <person name="Lindquist E."/>
            <person name="Ling A."/>
            <person name="Lombard V."/>
            <person name="Lucas S."/>
            <person name="Lundell T."/>
            <person name="Martin R."/>
            <person name="McLaughlin D.J."/>
            <person name="Morgenstern I."/>
            <person name="Morin E."/>
            <person name="Murat C."/>
            <person name="Nagy L.G."/>
            <person name="Nolan M."/>
            <person name="Ohm R.A."/>
            <person name="Patyshakuliyeva A."/>
            <person name="Rokas A."/>
            <person name="Ruiz-Duenas F.J."/>
            <person name="Sabat G."/>
            <person name="Salamov A."/>
            <person name="Samejima M."/>
            <person name="Schmutz J."/>
            <person name="Slot J.C."/>
            <person name="St John F."/>
            <person name="Stenlid J."/>
            <person name="Sun H."/>
            <person name="Sun S."/>
            <person name="Syed K."/>
            <person name="Tsang A."/>
            <person name="Wiebenga A."/>
            <person name="Young D."/>
            <person name="Pisabarro A."/>
            <person name="Eastwood D.C."/>
            <person name="Martin F."/>
            <person name="Cullen D."/>
            <person name="Grigoriev I.V."/>
            <person name="Hibbett D.S."/>
        </authorList>
    </citation>
    <scope>NUCLEOTIDE SEQUENCE [LARGE SCALE GENOMIC DNA]</scope>
    <source>
        <strain evidence="2 3">MD-104</strain>
    </source>
</reference>
<protein>
    <submittedName>
        <fullName evidence="2">Uncharacterized protein</fullName>
    </submittedName>
</protein>
<evidence type="ECO:0000256" key="1">
    <source>
        <dbReference type="SAM" id="MobiDB-lite"/>
    </source>
</evidence>
<keyword evidence="3" id="KW-1185">Reference proteome</keyword>
<name>A0A2H3JE94_WOLCO</name>